<keyword evidence="2" id="KW-1185">Reference proteome</keyword>
<reference evidence="1 2" key="1">
    <citation type="submission" date="2019-08" db="EMBL/GenBank/DDBJ databases">
        <title>In-depth cultivation of the pig gut microbiome towards novel bacterial diversity and tailored functional studies.</title>
        <authorList>
            <person name="Wylensek D."/>
            <person name="Hitch T.C.A."/>
            <person name="Clavel T."/>
        </authorList>
    </citation>
    <scope>NUCLEOTIDE SEQUENCE [LARGE SCALE GENOMIC DNA]</scope>
    <source>
        <strain evidence="1 2">BBE-744-WT-12</strain>
    </source>
</reference>
<organism evidence="1 2">
    <name type="scientific">Victivallis lenta</name>
    <dbReference type="NCBI Taxonomy" id="2606640"/>
    <lineage>
        <taxon>Bacteria</taxon>
        <taxon>Pseudomonadati</taxon>
        <taxon>Lentisphaerota</taxon>
        <taxon>Lentisphaeria</taxon>
        <taxon>Victivallales</taxon>
        <taxon>Victivallaceae</taxon>
        <taxon>Victivallis</taxon>
    </lineage>
</organism>
<dbReference type="EMBL" id="VUNS01000030">
    <property type="protein sequence ID" value="MST99131.1"/>
    <property type="molecule type" value="Genomic_DNA"/>
</dbReference>
<protein>
    <submittedName>
        <fullName evidence="1">Amidoligase</fullName>
    </submittedName>
</protein>
<name>A0A844G9C7_9BACT</name>
<dbReference type="Pfam" id="PF12224">
    <property type="entry name" value="Amidoligase_2"/>
    <property type="match status" value="1"/>
</dbReference>
<dbReference type="InterPro" id="IPR022025">
    <property type="entry name" value="Amidoligase_2"/>
</dbReference>
<keyword evidence="1" id="KW-0436">Ligase</keyword>
<dbReference type="Proteomes" id="UP000435649">
    <property type="component" value="Unassembled WGS sequence"/>
</dbReference>
<dbReference type="PANTHER" id="PTHR36847">
    <property type="entry name" value="AMIDOLIGASE ENZYME"/>
    <property type="match status" value="1"/>
</dbReference>
<gene>
    <name evidence="1" type="ORF">FYJ85_19025</name>
</gene>
<evidence type="ECO:0000313" key="2">
    <source>
        <dbReference type="Proteomes" id="UP000435649"/>
    </source>
</evidence>
<accession>A0A844G9C7</accession>
<dbReference type="AlphaFoldDB" id="A0A844G9C7"/>
<comment type="caution">
    <text evidence="1">The sequence shown here is derived from an EMBL/GenBank/DDBJ whole genome shotgun (WGS) entry which is preliminary data.</text>
</comment>
<dbReference type="GO" id="GO:0016874">
    <property type="term" value="F:ligase activity"/>
    <property type="evidence" value="ECO:0007669"/>
    <property type="project" value="UniProtKB-KW"/>
</dbReference>
<evidence type="ECO:0000313" key="1">
    <source>
        <dbReference type="EMBL" id="MST99131.1"/>
    </source>
</evidence>
<proteinExistence type="predicted"/>
<sequence>MGTPPETRNRSTGKTTEAKMTNTIQTAKELTFGTELEYTNISRERAVKAIHSVVGGTIRYTGGGYDEWTVVAPDGRHWKAVSDGSLGSRSTSAEVVTPILKWDDMDTLQAVVRELRKAGAKTPECTSQHVHIGVRDFNARQIANFARIFYKQEELLLKAAGTLQRRIDSYTRRTDREFIARLEKAKPTTREELNKAWFGYSNPNPAHYDSMRYHAINLNNVWRTGTVEVRAFNGTTHAGEVKSHIVLCLAIAALAKNAKCASTKNQRPFCAESAKYDMRVFLLRLGLIGEEFKNVRMHLLKHLPGNTAWKHGRPEGR</sequence>
<dbReference type="PANTHER" id="PTHR36847:SF1">
    <property type="entry name" value="AMIDOLIGASE ENZYME"/>
    <property type="match status" value="1"/>
</dbReference>